<proteinExistence type="predicted"/>
<name>A0A412FHK7_9FIRM</name>
<dbReference type="Proteomes" id="UP000284178">
    <property type="component" value="Unassembled WGS sequence"/>
</dbReference>
<dbReference type="EMBL" id="QRUP01000031">
    <property type="protein sequence ID" value="RGR67636.1"/>
    <property type="molecule type" value="Genomic_DNA"/>
</dbReference>
<keyword evidence="2" id="KW-1185">Reference proteome</keyword>
<dbReference type="AlphaFoldDB" id="A0A412FHK7"/>
<dbReference type="GeneID" id="83017044"/>
<organism evidence="1 2">
    <name type="scientific">Holdemania filiformis</name>
    <dbReference type="NCBI Taxonomy" id="61171"/>
    <lineage>
        <taxon>Bacteria</taxon>
        <taxon>Bacillati</taxon>
        <taxon>Bacillota</taxon>
        <taxon>Erysipelotrichia</taxon>
        <taxon>Erysipelotrichales</taxon>
        <taxon>Erysipelotrichaceae</taxon>
        <taxon>Holdemania</taxon>
    </lineage>
</organism>
<protein>
    <submittedName>
        <fullName evidence="1">Uncharacterized protein</fullName>
    </submittedName>
</protein>
<evidence type="ECO:0000313" key="1">
    <source>
        <dbReference type="EMBL" id="RGR67636.1"/>
    </source>
</evidence>
<accession>A0A412FHK7</accession>
<gene>
    <name evidence="1" type="ORF">DWY25_16745</name>
</gene>
<reference evidence="1 2" key="1">
    <citation type="submission" date="2018-08" db="EMBL/GenBank/DDBJ databases">
        <title>A genome reference for cultivated species of the human gut microbiota.</title>
        <authorList>
            <person name="Zou Y."/>
            <person name="Xue W."/>
            <person name="Luo G."/>
        </authorList>
    </citation>
    <scope>NUCLEOTIDE SEQUENCE [LARGE SCALE GENOMIC DNA]</scope>
    <source>
        <strain evidence="1 2">AF24-29</strain>
    </source>
</reference>
<sequence>MGNPFQVKLSQMLSAANTDLPRLEALLYLCCSHASLRCPYTQKPCDQRCIIHLEQAGAFPQDATARPEIH</sequence>
<comment type="caution">
    <text evidence="1">The sequence shown here is derived from an EMBL/GenBank/DDBJ whole genome shotgun (WGS) entry which is preliminary data.</text>
</comment>
<dbReference type="RefSeq" id="WP_117896205.1">
    <property type="nucleotide sequence ID" value="NZ_CABJCV010000031.1"/>
</dbReference>
<evidence type="ECO:0000313" key="2">
    <source>
        <dbReference type="Proteomes" id="UP000284178"/>
    </source>
</evidence>